<dbReference type="AlphaFoldDB" id="A0AAE3EGS4"/>
<name>A0AAE3EGS4_9SPIR</name>
<dbReference type="Proteomes" id="UP001198163">
    <property type="component" value="Unassembled WGS sequence"/>
</dbReference>
<evidence type="ECO:0000256" key="1">
    <source>
        <dbReference type="SAM" id="Phobius"/>
    </source>
</evidence>
<dbReference type="RefSeq" id="WP_230752256.1">
    <property type="nucleotide sequence ID" value="NZ_JAINWA010000001.1"/>
</dbReference>
<proteinExistence type="predicted"/>
<accession>A0AAE3EGS4</accession>
<feature type="transmembrane region" description="Helical" evidence="1">
    <location>
        <begin position="284"/>
        <end position="303"/>
    </location>
</feature>
<feature type="transmembrane region" description="Helical" evidence="1">
    <location>
        <begin position="254"/>
        <end position="272"/>
    </location>
</feature>
<comment type="caution">
    <text evidence="2">The sequence shown here is derived from an EMBL/GenBank/DDBJ whole genome shotgun (WGS) entry which is preliminary data.</text>
</comment>
<gene>
    <name evidence="2" type="ORF">K7J14_01300</name>
</gene>
<organism evidence="2 3">
    <name type="scientific">Teretinema zuelzerae</name>
    <dbReference type="NCBI Taxonomy" id="156"/>
    <lineage>
        <taxon>Bacteria</taxon>
        <taxon>Pseudomonadati</taxon>
        <taxon>Spirochaetota</taxon>
        <taxon>Spirochaetia</taxon>
        <taxon>Spirochaetales</taxon>
        <taxon>Treponemataceae</taxon>
        <taxon>Teretinema</taxon>
    </lineage>
</organism>
<keyword evidence="1" id="KW-1133">Transmembrane helix</keyword>
<keyword evidence="1" id="KW-0472">Membrane</keyword>
<evidence type="ECO:0000313" key="2">
    <source>
        <dbReference type="EMBL" id="MCD1653333.1"/>
    </source>
</evidence>
<keyword evidence="3" id="KW-1185">Reference proteome</keyword>
<keyword evidence="1" id="KW-0812">Transmembrane</keyword>
<reference evidence="2" key="1">
    <citation type="submission" date="2021-08" db="EMBL/GenBank/DDBJ databases">
        <title>Comparative analyses of Brucepasteria parasyntrophica and Teretinema zuelzerae.</title>
        <authorList>
            <person name="Song Y."/>
            <person name="Brune A."/>
        </authorList>
    </citation>
    <scope>NUCLEOTIDE SEQUENCE</scope>
    <source>
        <strain evidence="2">DSM 1903</strain>
    </source>
</reference>
<protein>
    <submittedName>
        <fullName evidence="2">Uncharacterized protein</fullName>
    </submittedName>
</protein>
<dbReference type="EMBL" id="JAINWA010000001">
    <property type="protein sequence ID" value="MCD1653333.1"/>
    <property type="molecule type" value="Genomic_DNA"/>
</dbReference>
<feature type="transmembrane region" description="Helical" evidence="1">
    <location>
        <begin position="113"/>
        <end position="140"/>
    </location>
</feature>
<evidence type="ECO:0000313" key="3">
    <source>
        <dbReference type="Proteomes" id="UP001198163"/>
    </source>
</evidence>
<sequence length="318" mass="34035">MKLVDQYIQAIGSKLPLKGRADIKKELESLLMEDIESKYGENPSEKEAMEAIRSFGSPQSVALRYAENQTAVSRGLTPLYLMLIKIVPGALAIAFAVITVVKALSGNGGGPAALLGFFASSVFTSSLAAVGAISIAFVLASRCVPDAVADPDEDWDPVELKGIEIDSGKESTVEHIIAIAGLSIAAVVLNAYPQAIRALETSFFATGLAAGRNHFVDIERLALYVSLFNPVWAAQAVRAVFAVSGKAKIKTLKIWGLIAEVATVALHWAMAFDLSLYSDYEGIVGFRMIFILVALIETIELASHAFRSLVKKMENLGS</sequence>
<feature type="transmembrane region" description="Helical" evidence="1">
    <location>
        <begin position="79"/>
        <end position="101"/>
    </location>
</feature>